<evidence type="ECO:0000313" key="13">
    <source>
        <dbReference type="EMBL" id="PRQ46125.1"/>
    </source>
</evidence>
<dbReference type="InterPro" id="IPR001525">
    <property type="entry name" value="C5_MeTfrase"/>
</dbReference>
<dbReference type="Pfam" id="PF00385">
    <property type="entry name" value="Chromo"/>
    <property type="match status" value="1"/>
</dbReference>
<sequence>MATKRKSKRSPASSSAAKKLKQEEKDVFLPESSEIETETETSTATKAKPKRSKAGSSSASAKLKEPAVEEESVLESTETAEKVSESSETATMEASVPKSRKYSKKESKGSGGSEANNVADEDVVMSEARFLGEPVEPEEARRRWPHRYAAPPTQKKANNANDDEDFLEGGRHFTKAEVDGCIYDLYDDAHVKAGKGEQPYICKIIEMFEAVDGLPYFTAQWFYRAKDTVIEGCFDIDSRRVFYSDVTNYNELECLLGKLDIARFGLDIDPDVKCKLIESCTYYCDTKYLLPYSTFVNFPPENVQAGSDNSSTISSEIDISCSRAVNSELEKTSTVVEQGKPEATVLDLYSGCGGMSTGLCLGANSANLNLVTRWAVDLNEHAIKSLKINHEETEVRVESADDFLSLLKKWKGLCVHFKVVKPDGSETPFSVFTTKDAKEEEEDVEAEDDDDDAESEVYEVEKILGIRYGKAKNGEEKELLFKVKWKGYGAEYDTWEPLDLLTGCEESIQEFVSHVYQSKLLPLPGDVDVVCGGPPCQGISGFNRFRNSESPLDDEKNKQLAVFMDIVDYLKPKYVLMENVVDLLKFADGFLGRYALGRLVGMNYQARMGMMCAGAYGLPQFRMRVFYWGALPTERLPQFPLPTHDVVFRGQIPTKWEQNCVAYNEGHDHTLGRKLLLEDALSDLPEVGNNENRDVMPYGKQPQTEFQKFIRLSKDGFLGTSKKLHSNEMLYDHRPLKLNADDHERVCRVPKEKGANFRNLPGVLVGADNKVMWDPEVERVLLKSGKPLVPDYAMSFVKGHSSKPFGRLWWDEIVSTVVTRAEPHNQAILHPQQDRVLTVRENARLQGFPDYYQLSGPIKERYMQIGNAVAVPVSRALGYTLGLAYKGSAGEDSLFELPKEMHLPNGCFEDGDYV</sequence>
<dbReference type="GO" id="GO:0032259">
    <property type="term" value="P:methylation"/>
    <property type="evidence" value="ECO:0007669"/>
    <property type="project" value="UniProtKB-KW"/>
</dbReference>
<dbReference type="InterPro" id="IPR023780">
    <property type="entry name" value="Chromo_domain"/>
</dbReference>
<comment type="similarity">
    <text evidence="9">Belongs to the class I-like SAM-binding methyltransferase superfamily. C5-methyltransferase family.</text>
</comment>
<dbReference type="STRING" id="74649.A0A2P6RI65"/>
<evidence type="ECO:0000256" key="3">
    <source>
        <dbReference type="ARBA" id="ARBA00022603"/>
    </source>
</evidence>
<dbReference type="OMA" id="DSYECIK"/>
<keyword evidence="14" id="KW-1185">Reference proteome</keyword>
<evidence type="ECO:0000256" key="4">
    <source>
        <dbReference type="ARBA" id="ARBA00022679"/>
    </source>
</evidence>
<keyword evidence="7" id="KW-0539">Nucleus</keyword>
<dbReference type="InterPro" id="IPR029063">
    <property type="entry name" value="SAM-dependent_MTases_sf"/>
</dbReference>
<keyword evidence="5 9" id="KW-0949">S-adenosyl-L-methionine</keyword>
<dbReference type="FunFam" id="3.90.120.10:FF:000003">
    <property type="entry name" value="DNA (cytosine-5)-methyltransferase 1"/>
    <property type="match status" value="1"/>
</dbReference>
<dbReference type="InterPro" id="IPR023779">
    <property type="entry name" value="Chromodomain_CS"/>
</dbReference>
<dbReference type="SUPFAM" id="SSF54160">
    <property type="entry name" value="Chromo domain-like"/>
    <property type="match status" value="1"/>
</dbReference>
<dbReference type="Pfam" id="PF00145">
    <property type="entry name" value="DNA_methylase"/>
    <property type="match status" value="1"/>
</dbReference>
<dbReference type="Proteomes" id="UP000238479">
    <property type="component" value="Chromosome 2"/>
</dbReference>
<accession>A0A2P6RI65</accession>
<dbReference type="GO" id="GO:0044027">
    <property type="term" value="P:negative regulation of gene expression via chromosomal CpG island methylation"/>
    <property type="evidence" value="ECO:0007669"/>
    <property type="project" value="TreeGrafter"/>
</dbReference>
<name>A0A2P6RI65_ROSCH</name>
<feature type="region of interest" description="Disordered" evidence="10">
    <location>
        <begin position="1"/>
        <end position="162"/>
    </location>
</feature>
<feature type="domain" description="Chromo" evidence="11">
    <location>
        <begin position="458"/>
        <end position="511"/>
    </location>
</feature>
<feature type="active site" evidence="9">
    <location>
        <position position="536"/>
    </location>
</feature>
<comment type="caution">
    <text evidence="13">The sequence shown here is derived from an EMBL/GenBank/DDBJ whole genome shotgun (WGS) entry which is preliminary data.</text>
</comment>
<comment type="catalytic activity">
    <reaction evidence="8">
        <text>a 2'-deoxycytidine in DNA + S-adenosyl-L-methionine = a 5-methyl-2'-deoxycytidine in DNA + S-adenosyl-L-homocysteine + H(+)</text>
        <dbReference type="Rhea" id="RHEA:13681"/>
        <dbReference type="Rhea" id="RHEA-COMP:11369"/>
        <dbReference type="Rhea" id="RHEA-COMP:11370"/>
        <dbReference type="ChEBI" id="CHEBI:15378"/>
        <dbReference type="ChEBI" id="CHEBI:57856"/>
        <dbReference type="ChEBI" id="CHEBI:59789"/>
        <dbReference type="ChEBI" id="CHEBI:85452"/>
        <dbReference type="ChEBI" id="CHEBI:85454"/>
        <dbReference type="EC" id="2.1.1.37"/>
    </reaction>
</comment>
<dbReference type="InterPro" id="IPR043151">
    <property type="entry name" value="BAH_sf"/>
</dbReference>
<dbReference type="PANTHER" id="PTHR10629">
    <property type="entry name" value="CYTOSINE-SPECIFIC METHYLTRANSFERASE"/>
    <property type="match status" value="1"/>
</dbReference>
<dbReference type="EMBL" id="PDCK01000040">
    <property type="protein sequence ID" value="PRQ46125.1"/>
    <property type="molecule type" value="Genomic_DNA"/>
</dbReference>
<dbReference type="Pfam" id="PF01426">
    <property type="entry name" value="BAH"/>
    <property type="match status" value="1"/>
</dbReference>
<organism evidence="13 14">
    <name type="scientific">Rosa chinensis</name>
    <name type="common">China rose</name>
    <dbReference type="NCBI Taxonomy" id="74649"/>
    <lineage>
        <taxon>Eukaryota</taxon>
        <taxon>Viridiplantae</taxon>
        <taxon>Streptophyta</taxon>
        <taxon>Embryophyta</taxon>
        <taxon>Tracheophyta</taxon>
        <taxon>Spermatophyta</taxon>
        <taxon>Magnoliopsida</taxon>
        <taxon>eudicotyledons</taxon>
        <taxon>Gunneridae</taxon>
        <taxon>Pentapetalae</taxon>
        <taxon>rosids</taxon>
        <taxon>fabids</taxon>
        <taxon>Rosales</taxon>
        <taxon>Rosaceae</taxon>
        <taxon>Rosoideae</taxon>
        <taxon>Rosoideae incertae sedis</taxon>
        <taxon>Rosa</taxon>
    </lineage>
</organism>
<dbReference type="PROSITE" id="PS51038">
    <property type="entry name" value="BAH"/>
    <property type="match status" value="1"/>
</dbReference>
<feature type="compositionally biased region" description="Low complexity" evidence="10">
    <location>
        <begin position="86"/>
        <end position="95"/>
    </location>
</feature>
<evidence type="ECO:0000256" key="6">
    <source>
        <dbReference type="ARBA" id="ARBA00023125"/>
    </source>
</evidence>
<dbReference type="InterPro" id="IPR050390">
    <property type="entry name" value="C5-Methyltransferase"/>
</dbReference>
<dbReference type="InterPro" id="IPR001025">
    <property type="entry name" value="BAH_dom"/>
</dbReference>
<evidence type="ECO:0000256" key="5">
    <source>
        <dbReference type="ARBA" id="ARBA00022691"/>
    </source>
</evidence>
<evidence type="ECO:0000256" key="8">
    <source>
        <dbReference type="ARBA" id="ARBA00047422"/>
    </source>
</evidence>
<dbReference type="PROSITE" id="PS50013">
    <property type="entry name" value="CHROMO_2"/>
    <property type="match status" value="1"/>
</dbReference>
<dbReference type="Gramene" id="PRQ46125">
    <property type="protein sequence ID" value="PRQ46125"/>
    <property type="gene ID" value="RchiOBHm_Chr2g0085701"/>
</dbReference>
<dbReference type="InterPro" id="IPR018117">
    <property type="entry name" value="C5_DNA_meth_AS"/>
</dbReference>
<evidence type="ECO:0000259" key="12">
    <source>
        <dbReference type="PROSITE" id="PS51038"/>
    </source>
</evidence>
<dbReference type="SUPFAM" id="SSF53335">
    <property type="entry name" value="S-adenosyl-L-methionine-dependent methyltransferases"/>
    <property type="match status" value="1"/>
</dbReference>
<evidence type="ECO:0000256" key="7">
    <source>
        <dbReference type="ARBA" id="ARBA00023242"/>
    </source>
</evidence>
<dbReference type="PRINTS" id="PR00105">
    <property type="entry name" value="C5METTRFRASE"/>
</dbReference>
<dbReference type="PROSITE" id="PS00598">
    <property type="entry name" value="CHROMO_1"/>
    <property type="match status" value="1"/>
</dbReference>
<comment type="subcellular location">
    <subcellularLocation>
        <location evidence="1">Nucleus</location>
    </subcellularLocation>
</comment>
<dbReference type="AlphaFoldDB" id="A0A2P6RI65"/>
<evidence type="ECO:0000256" key="1">
    <source>
        <dbReference type="ARBA" id="ARBA00004123"/>
    </source>
</evidence>
<dbReference type="PANTHER" id="PTHR10629:SF50">
    <property type="entry name" value="DNA (CYTOSINE-5)-METHYLTRANSFERASE CMT3"/>
    <property type="match status" value="1"/>
</dbReference>
<dbReference type="Gene3D" id="3.40.50.150">
    <property type="entry name" value="Vaccinia Virus protein VP39"/>
    <property type="match status" value="2"/>
</dbReference>
<dbReference type="InterPro" id="IPR016197">
    <property type="entry name" value="Chromo-like_dom_sf"/>
</dbReference>
<dbReference type="GO" id="GO:0003677">
    <property type="term" value="F:DNA binding"/>
    <property type="evidence" value="ECO:0007669"/>
    <property type="project" value="UniProtKB-KW"/>
</dbReference>
<dbReference type="Gene3D" id="2.30.30.490">
    <property type="match status" value="1"/>
</dbReference>
<dbReference type="PROSITE" id="PS51679">
    <property type="entry name" value="SAM_MT_C5"/>
    <property type="match status" value="1"/>
</dbReference>
<protein>
    <recommendedName>
        <fullName evidence="2">DNA (cytosine-5-)-methyltransferase</fullName>
        <ecNumber evidence="2">2.1.1.37</ecNumber>
    </recommendedName>
</protein>
<evidence type="ECO:0000259" key="11">
    <source>
        <dbReference type="PROSITE" id="PS50013"/>
    </source>
</evidence>
<evidence type="ECO:0000256" key="10">
    <source>
        <dbReference type="SAM" id="MobiDB-lite"/>
    </source>
</evidence>
<dbReference type="GO" id="GO:0005634">
    <property type="term" value="C:nucleus"/>
    <property type="evidence" value="ECO:0007669"/>
    <property type="project" value="UniProtKB-SubCell"/>
</dbReference>
<proteinExistence type="inferred from homology"/>
<keyword evidence="3 9" id="KW-0489">Methyltransferase</keyword>
<dbReference type="SMART" id="SM00439">
    <property type="entry name" value="BAH"/>
    <property type="match status" value="1"/>
</dbReference>
<dbReference type="CDD" id="cd18635">
    <property type="entry name" value="CD_CMT3_like"/>
    <property type="match status" value="1"/>
</dbReference>
<dbReference type="SMART" id="SM00298">
    <property type="entry name" value="CHROMO"/>
    <property type="match status" value="1"/>
</dbReference>
<dbReference type="InterPro" id="IPR000953">
    <property type="entry name" value="Chromo/chromo_shadow_dom"/>
</dbReference>
<dbReference type="GO" id="GO:0003886">
    <property type="term" value="F:DNA (cytosine-5-)-methyltransferase activity"/>
    <property type="evidence" value="ECO:0007669"/>
    <property type="project" value="UniProtKB-EC"/>
</dbReference>
<dbReference type="OrthoDB" id="5376140at2759"/>
<gene>
    <name evidence="13" type="ORF">RchiOBHm_Chr2g0085701</name>
</gene>
<dbReference type="Gene3D" id="3.90.120.10">
    <property type="entry name" value="DNA Methylase, subunit A, domain 2"/>
    <property type="match status" value="1"/>
</dbReference>
<reference evidence="13 14" key="1">
    <citation type="journal article" date="2018" name="Nat. Genet.">
        <title>The Rosa genome provides new insights in the design of modern roses.</title>
        <authorList>
            <person name="Bendahmane M."/>
        </authorList>
    </citation>
    <scope>NUCLEOTIDE SEQUENCE [LARGE SCALE GENOMIC DNA]</scope>
    <source>
        <strain evidence="14">cv. Old Blush</strain>
    </source>
</reference>
<evidence type="ECO:0000313" key="14">
    <source>
        <dbReference type="Proteomes" id="UP000238479"/>
    </source>
</evidence>
<dbReference type="EC" id="2.1.1.37" evidence="2"/>
<dbReference type="GO" id="GO:0003682">
    <property type="term" value="F:chromatin binding"/>
    <property type="evidence" value="ECO:0007669"/>
    <property type="project" value="InterPro"/>
</dbReference>
<evidence type="ECO:0000256" key="2">
    <source>
        <dbReference type="ARBA" id="ARBA00011975"/>
    </source>
</evidence>
<dbReference type="PROSITE" id="PS00094">
    <property type="entry name" value="C5_MTASE_1"/>
    <property type="match status" value="1"/>
</dbReference>
<evidence type="ECO:0000256" key="9">
    <source>
        <dbReference type="PROSITE-ProRule" id="PRU01016"/>
    </source>
</evidence>
<keyword evidence="4 9" id="KW-0808">Transferase</keyword>
<feature type="domain" description="BAH" evidence="12">
    <location>
        <begin position="181"/>
        <end position="299"/>
    </location>
</feature>
<keyword evidence="6" id="KW-0238">DNA-binding</keyword>